<evidence type="ECO:0000313" key="7">
    <source>
        <dbReference type="Proteomes" id="UP001153555"/>
    </source>
</evidence>
<dbReference type="GO" id="GO:0030688">
    <property type="term" value="C:preribosome, small subunit precursor"/>
    <property type="evidence" value="ECO:0007669"/>
    <property type="project" value="InterPro"/>
</dbReference>
<evidence type="ECO:0000256" key="5">
    <source>
        <dbReference type="SAM" id="MobiDB-lite"/>
    </source>
</evidence>
<feature type="region of interest" description="Disordered" evidence="5">
    <location>
        <begin position="467"/>
        <end position="494"/>
    </location>
</feature>
<feature type="region of interest" description="Disordered" evidence="5">
    <location>
        <begin position="651"/>
        <end position="697"/>
    </location>
</feature>
<protein>
    <recommendedName>
        <fullName evidence="8">Ribosomal RNA processing protein 1 homolog</fullName>
    </recommendedName>
</protein>
<dbReference type="GO" id="GO:0006364">
    <property type="term" value="P:rRNA processing"/>
    <property type="evidence" value="ECO:0007669"/>
    <property type="project" value="UniProtKB-KW"/>
</dbReference>
<dbReference type="InterPro" id="IPR010301">
    <property type="entry name" value="RRP1"/>
</dbReference>
<dbReference type="GO" id="GO:0005634">
    <property type="term" value="C:nucleus"/>
    <property type="evidence" value="ECO:0007669"/>
    <property type="project" value="UniProtKB-SubCell"/>
</dbReference>
<evidence type="ECO:0000313" key="6">
    <source>
        <dbReference type="EMBL" id="CAA0833175.1"/>
    </source>
</evidence>
<dbReference type="Pfam" id="PF05997">
    <property type="entry name" value="Nop52"/>
    <property type="match status" value="1"/>
</dbReference>
<evidence type="ECO:0000256" key="3">
    <source>
        <dbReference type="ARBA" id="ARBA00022552"/>
    </source>
</evidence>
<dbReference type="EMBL" id="CACSLK010027838">
    <property type="protein sequence ID" value="CAA0833175.1"/>
    <property type="molecule type" value="Genomic_DNA"/>
</dbReference>
<feature type="compositionally biased region" description="Basic and acidic residues" evidence="5">
    <location>
        <begin position="468"/>
        <end position="482"/>
    </location>
</feature>
<keyword evidence="7" id="KW-1185">Reference proteome</keyword>
<sequence>MKKRPIQPMALAPVLASVTGPALIKHLASCNTTVRSQALRLLQSSLVSQTEQLSDPDIKKLWKGLFYCLWHADKTPNQAALIDRITTLFLSIQPSLSLEFFRGFLLTLRREWPGIDRLRLDKFYLLIRRFMRALFELMRLRKWDVGVLGDFFGVLERDGFLAEDKLRGNGVNYHVASVFLDELKGVGFPVKKEVVDVVFGSFFAVVKRGKDRILLGKVKSCLFDELLRIGEEILTKKKMGMDFGDNDGDVLLGLVALKMGFSEKFYEAGSSADCIQGNRKVALGLHEEFLKLEKNLKSSGVEIGMLEYINQNVGGGGDDEAPQLNPLEFDAAKGNVELNTWVVAEEIIKKKKNQKVKKGTDGDEEKKNKKRKDDNAVPVINSTVEGNSDCTSRRGGENLTLDTDPGNGVTRDVENDGSEPALNETVILNLQNQFEKVAAEVDSNVDKDSDISGTQLVPLKCSKRKRTKVVERRESSNKKMSENGDNEADVAGKSVEKSSKKVRFSMKNNLFWKPQTPLPPESLRLPPSVTPRGSALKKGVPPGPIIEMLSVSKSTKKKKVQNRVKRAAPVIRRQRKIQKRTHPNTHISPAPARYIAGVSPPTASAATTTAPATVTCSEVQPAVDHPGTQLCRQERNDVGINWTTKVSDLAQSESVHTLADSVRSEPVGNSACEADEHPPATVTEMPDGGGGKGKLKE</sequence>
<evidence type="ECO:0000256" key="4">
    <source>
        <dbReference type="ARBA" id="ARBA00023242"/>
    </source>
</evidence>
<proteinExistence type="inferred from homology"/>
<name>A0A9N7NLW8_STRHE</name>
<dbReference type="PANTHER" id="PTHR13026:SF0">
    <property type="entry name" value="RIBOSOMAL RNA PROCESSING 1B"/>
    <property type="match status" value="1"/>
</dbReference>
<feature type="compositionally biased region" description="Polar residues" evidence="5">
    <location>
        <begin position="380"/>
        <end position="390"/>
    </location>
</feature>
<evidence type="ECO:0000256" key="1">
    <source>
        <dbReference type="ARBA" id="ARBA00004123"/>
    </source>
</evidence>
<gene>
    <name evidence="6" type="ORF">SHERM_28443</name>
</gene>
<feature type="region of interest" description="Disordered" evidence="5">
    <location>
        <begin position="513"/>
        <end position="541"/>
    </location>
</feature>
<dbReference type="PANTHER" id="PTHR13026">
    <property type="entry name" value="NNP-1 PROTEIN NOVEL NUCLEAR PROTEIN 1 NOP52"/>
    <property type="match status" value="1"/>
</dbReference>
<accession>A0A9N7NLW8</accession>
<evidence type="ECO:0000256" key="2">
    <source>
        <dbReference type="ARBA" id="ARBA00006374"/>
    </source>
</evidence>
<reference evidence="6" key="1">
    <citation type="submission" date="2019-12" db="EMBL/GenBank/DDBJ databases">
        <authorList>
            <person name="Scholes J."/>
        </authorList>
    </citation>
    <scope>NUCLEOTIDE SEQUENCE</scope>
</reference>
<comment type="subcellular location">
    <subcellularLocation>
        <location evidence="1">Nucleus</location>
    </subcellularLocation>
</comment>
<feature type="compositionally biased region" description="Gly residues" evidence="5">
    <location>
        <begin position="687"/>
        <end position="697"/>
    </location>
</feature>
<dbReference type="Proteomes" id="UP001153555">
    <property type="component" value="Unassembled WGS sequence"/>
</dbReference>
<keyword evidence="3" id="KW-0698">rRNA processing</keyword>
<comment type="caution">
    <text evidence="6">The sequence shown here is derived from an EMBL/GenBank/DDBJ whole genome shotgun (WGS) entry which is preliminary data.</text>
</comment>
<evidence type="ECO:0008006" key="8">
    <source>
        <dbReference type="Google" id="ProtNLM"/>
    </source>
</evidence>
<dbReference type="OrthoDB" id="2019504at2759"/>
<keyword evidence="4" id="KW-0539">Nucleus</keyword>
<feature type="compositionally biased region" description="Basic and acidic residues" evidence="5">
    <location>
        <begin position="358"/>
        <end position="375"/>
    </location>
</feature>
<comment type="similarity">
    <text evidence="2">Belongs to the RRP1 family.</text>
</comment>
<dbReference type="AlphaFoldDB" id="A0A9N7NLW8"/>
<feature type="region of interest" description="Disordered" evidence="5">
    <location>
        <begin position="353"/>
        <end position="408"/>
    </location>
</feature>
<organism evidence="6 7">
    <name type="scientific">Striga hermonthica</name>
    <name type="common">Purple witchweed</name>
    <name type="synonym">Buchnera hermonthica</name>
    <dbReference type="NCBI Taxonomy" id="68872"/>
    <lineage>
        <taxon>Eukaryota</taxon>
        <taxon>Viridiplantae</taxon>
        <taxon>Streptophyta</taxon>
        <taxon>Embryophyta</taxon>
        <taxon>Tracheophyta</taxon>
        <taxon>Spermatophyta</taxon>
        <taxon>Magnoliopsida</taxon>
        <taxon>eudicotyledons</taxon>
        <taxon>Gunneridae</taxon>
        <taxon>Pentapetalae</taxon>
        <taxon>asterids</taxon>
        <taxon>lamiids</taxon>
        <taxon>Lamiales</taxon>
        <taxon>Orobanchaceae</taxon>
        <taxon>Buchnereae</taxon>
        <taxon>Striga</taxon>
    </lineage>
</organism>